<dbReference type="InterPro" id="IPR036188">
    <property type="entry name" value="FAD/NAD-bd_sf"/>
</dbReference>
<feature type="domain" description="Glucose-methanol-choline oxidoreductase C-terminal" evidence="5">
    <location>
        <begin position="383"/>
        <end position="503"/>
    </location>
</feature>
<dbReference type="GO" id="GO:0044550">
    <property type="term" value="P:secondary metabolite biosynthetic process"/>
    <property type="evidence" value="ECO:0007669"/>
    <property type="project" value="TreeGrafter"/>
</dbReference>
<keyword evidence="7" id="KW-1185">Reference proteome</keyword>
<dbReference type="Pfam" id="PF05199">
    <property type="entry name" value="GMC_oxred_C"/>
    <property type="match status" value="1"/>
</dbReference>
<dbReference type="InterPro" id="IPR007867">
    <property type="entry name" value="GMC_OxRtase_C"/>
</dbReference>
<protein>
    <submittedName>
        <fullName evidence="6">GMC oxidoreductase</fullName>
    </submittedName>
</protein>
<dbReference type="Pfam" id="PF00732">
    <property type="entry name" value="GMC_oxred_N"/>
    <property type="match status" value="1"/>
</dbReference>
<proteinExistence type="inferred from homology"/>
<dbReference type="InterPro" id="IPR000172">
    <property type="entry name" value="GMC_OxRdtase_N"/>
</dbReference>
<dbReference type="Gene3D" id="3.30.560.10">
    <property type="entry name" value="Glucose Oxidase, domain 3"/>
    <property type="match status" value="2"/>
</dbReference>
<feature type="compositionally biased region" description="Low complexity" evidence="3">
    <location>
        <begin position="1"/>
        <end position="10"/>
    </location>
</feature>
<dbReference type="EMBL" id="KN837192">
    <property type="protein sequence ID" value="KIJ35121.1"/>
    <property type="molecule type" value="Genomic_DNA"/>
</dbReference>
<dbReference type="OrthoDB" id="269227at2759"/>
<evidence type="ECO:0000259" key="4">
    <source>
        <dbReference type="Pfam" id="PF00732"/>
    </source>
</evidence>
<dbReference type="HOGENOM" id="CLU_472645_0_0_1"/>
<accession>A0A0C9VCN9</accession>
<gene>
    <name evidence="6" type="ORF">M422DRAFT_51635</name>
</gene>
<dbReference type="GO" id="GO:0016614">
    <property type="term" value="F:oxidoreductase activity, acting on CH-OH group of donors"/>
    <property type="evidence" value="ECO:0007669"/>
    <property type="project" value="InterPro"/>
</dbReference>
<reference evidence="6 7" key="1">
    <citation type="submission" date="2014-06" db="EMBL/GenBank/DDBJ databases">
        <title>Evolutionary Origins and Diversification of the Mycorrhizal Mutualists.</title>
        <authorList>
            <consortium name="DOE Joint Genome Institute"/>
            <consortium name="Mycorrhizal Genomics Consortium"/>
            <person name="Kohler A."/>
            <person name="Kuo A."/>
            <person name="Nagy L.G."/>
            <person name="Floudas D."/>
            <person name="Copeland A."/>
            <person name="Barry K.W."/>
            <person name="Cichocki N."/>
            <person name="Veneault-Fourrey C."/>
            <person name="LaButti K."/>
            <person name="Lindquist E.A."/>
            <person name="Lipzen A."/>
            <person name="Lundell T."/>
            <person name="Morin E."/>
            <person name="Murat C."/>
            <person name="Riley R."/>
            <person name="Ohm R."/>
            <person name="Sun H."/>
            <person name="Tunlid A."/>
            <person name="Henrissat B."/>
            <person name="Grigoriev I.V."/>
            <person name="Hibbett D.S."/>
            <person name="Martin F."/>
        </authorList>
    </citation>
    <scope>NUCLEOTIDE SEQUENCE [LARGE SCALE GENOMIC DNA]</scope>
    <source>
        <strain evidence="6 7">SS14</strain>
    </source>
</reference>
<dbReference type="PANTHER" id="PTHR11552:SF115">
    <property type="entry name" value="DEHYDROGENASE XPTC-RELATED"/>
    <property type="match status" value="1"/>
</dbReference>
<evidence type="ECO:0000256" key="3">
    <source>
        <dbReference type="SAM" id="MobiDB-lite"/>
    </source>
</evidence>
<dbReference type="Proteomes" id="UP000054279">
    <property type="component" value="Unassembled WGS sequence"/>
</dbReference>
<feature type="region of interest" description="Disordered" evidence="3">
    <location>
        <begin position="1"/>
        <end position="28"/>
    </location>
</feature>
<sequence length="577" mass="62078">MHGSKESSASLEEEASHADHVHQATSIHTRRKILSNSRPIEYDIRSESIISETGQSTIASGLVCIRSRLFRSTRECRLLGLVHDFIEIQNGIRARQINAGQLAAAYDCIIVGGGQSGVVIGSRLSETTSHTQLATMVSQPRIGNRVGAVYAASVIGGGSAVNGMLVDRGSADDYNVWEKFRNPGWRWDGLLPYFRATKVTPSRADLAADYNNIDAAYGNGPIQITFPDWQWPGVKIQFKAWSEVGVPINYEGAAGNAYGAYWVPSNVDQQYHRSYARNTYFDPIISCQNLKVFTGCRVNEILFDTNKRAQGVKIQARGTANGGATITVKAAQEVVLSCSGVGWAFAAGGDQCFSGSTGRWRKFTGSSIIWYCVLITSLVLEKPLSRGTVPLNPTDKYAEATIDYNTNINLSDSEVMVAMLKFYRKWMAAPSMQQLTPVKDSKATRGQVSMGSSTAHSCCTTAMAPQEFAGVVSSNLMVYGVTGLCVGDISIIPIIPSAHSCATHQSPLRPNHPSAGNDSVTTTSLTTSSTTSFPGGPISTTTTMRAPQPTAASRNTANAGASVAARRTMDARSVLWD</sequence>
<dbReference type="SUPFAM" id="SSF54373">
    <property type="entry name" value="FAD-linked reductases, C-terminal domain"/>
    <property type="match status" value="1"/>
</dbReference>
<dbReference type="Gene3D" id="3.50.50.60">
    <property type="entry name" value="FAD/NAD(P)-binding domain"/>
    <property type="match status" value="3"/>
</dbReference>
<evidence type="ECO:0000313" key="6">
    <source>
        <dbReference type="EMBL" id="KIJ35121.1"/>
    </source>
</evidence>
<comment type="similarity">
    <text evidence="2">Belongs to the GMC oxidoreductase family.</text>
</comment>
<evidence type="ECO:0000259" key="5">
    <source>
        <dbReference type="Pfam" id="PF05199"/>
    </source>
</evidence>
<evidence type="ECO:0000313" key="7">
    <source>
        <dbReference type="Proteomes" id="UP000054279"/>
    </source>
</evidence>
<dbReference type="InterPro" id="IPR012132">
    <property type="entry name" value="GMC_OxRdtase"/>
</dbReference>
<feature type="compositionally biased region" description="Polar residues" evidence="3">
    <location>
        <begin position="550"/>
        <end position="559"/>
    </location>
</feature>
<evidence type="ECO:0000256" key="2">
    <source>
        <dbReference type="ARBA" id="ARBA00010790"/>
    </source>
</evidence>
<evidence type="ECO:0000256" key="1">
    <source>
        <dbReference type="ARBA" id="ARBA00001974"/>
    </source>
</evidence>
<organism evidence="6 7">
    <name type="scientific">Sphaerobolus stellatus (strain SS14)</name>
    <dbReference type="NCBI Taxonomy" id="990650"/>
    <lineage>
        <taxon>Eukaryota</taxon>
        <taxon>Fungi</taxon>
        <taxon>Dikarya</taxon>
        <taxon>Basidiomycota</taxon>
        <taxon>Agaricomycotina</taxon>
        <taxon>Agaricomycetes</taxon>
        <taxon>Phallomycetidae</taxon>
        <taxon>Geastrales</taxon>
        <taxon>Sphaerobolaceae</taxon>
        <taxon>Sphaerobolus</taxon>
    </lineage>
</organism>
<dbReference type="AlphaFoldDB" id="A0A0C9VCN9"/>
<feature type="region of interest" description="Disordered" evidence="3">
    <location>
        <begin position="502"/>
        <end position="564"/>
    </location>
</feature>
<feature type="compositionally biased region" description="Low complexity" evidence="3">
    <location>
        <begin position="519"/>
        <end position="543"/>
    </location>
</feature>
<dbReference type="SUPFAM" id="SSF51905">
    <property type="entry name" value="FAD/NAD(P)-binding domain"/>
    <property type="match status" value="1"/>
</dbReference>
<dbReference type="GO" id="GO:0050660">
    <property type="term" value="F:flavin adenine dinucleotide binding"/>
    <property type="evidence" value="ECO:0007669"/>
    <property type="project" value="InterPro"/>
</dbReference>
<comment type="cofactor">
    <cofactor evidence="1">
        <name>FAD</name>
        <dbReference type="ChEBI" id="CHEBI:57692"/>
    </cofactor>
</comment>
<name>A0A0C9VCN9_SPHS4</name>
<feature type="domain" description="Glucose-methanol-choline oxidoreductase N-terminal" evidence="4">
    <location>
        <begin position="106"/>
        <end position="341"/>
    </location>
</feature>
<feature type="compositionally biased region" description="Polar residues" evidence="3">
    <location>
        <begin position="502"/>
        <end position="518"/>
    </location>
</feature>
<dbReference type="PANTHER" id="PTHR11552">
    <property type="entry name" value="GLUCOSE-METHANOL-CHOLINE GMC OXIDOREDUCTASE"/>
    <property type="match status" value="1"/>
</dbReference>